<dbReference type="PANTHER" id="PTHR30069:SF29">
    <property type="entry name" value="HEMOGLOBIN AND HEMOGLOBIN-HAPTOGLOBIN-BINDING PROTEIN 1-RELATED"/>
    <property type="match status" value="1"/>
</dbReference>
<gene>
    <name evidence="11" type="ORF">MNB_SV-8-195</name>
</gene>
<dbReference type="Gene3D" id="2.170.130.10">
    <property type="entry name" value="TonB-dependent receptor, plug domain"/>
    <property type="match status" value="1"/>
</dbReference>
<evidence type="ECO:0000259" key="10">
    <source>
        <dbReference type="Pfam" id="PF07715"/>
    </source>
</evidence>
<dbReference type="GO" id="GO:0009279">
    <property type="term" value="C:cell outer membrane"/>
    <property type="evidence" value="ECO:0007669"/>
    <property type="project" value="UniProtKB-SubCell"/>
</dbReference>
<keyword evidence="5" id="KW-0798">TonB box</keyword>
<dbReference type="GO" id="GO:0044718">
    <property type="term" value="P:siderophore transmembrane transport"/>
    <property type="evidence" value="ECO:0007669"/>
    <property type="project" value="TreeGrafter"/>
</dbReference>
<dbReference type="InterPro" id="IPR037066">
    <property type="entry name" value="Plug_dom_sf"/>
</dbReference>
<keyword evidence="7 11" id="KW-0675">Receptor</keyword>
<dbReference type="Pfam" id="PF07715">
    <property type="entry name" value="Plug"/>
    <property type="match status" value="1"/>
</dbReference>
<evidence type="ECO:0000256" key="6">
    <source>
        <dbReference type="ARBA" id="ARBA00023136"/>
    </source>
</evidence>
<evidence type="ECO:0000256" key="1">
    <source>
        <dbReference type="ARBA" id="ARBA00004571"/>
    </source>
</evidence>
<feature type="domain" description="TonB-dependent receptor plug" evidence="10">
    <location>
        <begin position="40"/>
        <end position="148"/>
    </location>
</feature>
<dbReference type="SUPFAM" id="SSF56935">
    <property type="entry name" value="Porins"/>
    <property type="match status" value="1"/>
</dbReference>
<proteinExistence type="predicted"/>
<evidence type="ECO:0000256" key="8">
    <source>
        <dbReference type="ARBA" id="ARBA00023237"/>
    </source>
</evidence>
<evidence type="ECO:0000256" key="3">
    <source>
        <dbReference type="ARBA" id="ARBA00022692"/>
    </source>
</evidence>
<dbReference type="InterPro" id="IPR039426">
    <property type="entry name" value="TonB-dep_rcpt-like"/>
</dbReference>
<dbReference type="InterPro" id="IPR000531">
    <property type="entry name" value="Beta-barrel_TonB"/>
</dbReference>
<organism evidence="11">
    <name type="scientific">hydrothermal vent metagenome</name>
    <dbReference type="NCBI Taxonomy" id="652676"/>
    <lineage>
        <taxon>unclassified sequences</taxon>
        <taxon>metagenomes</taxon>
        <taxon>ecological metagenomes</taxon>
    </lineage>
</organism>
<evidence type="ECO:0000256" key="4">
    <source>
        <dbReference type="ARBA" id="ARBA00022729"/>
    </source>
</evidence>
<feature type="domain" description="TonB-dependent receptor-like beta-barrel" evidence="9">
    <location>
        <begin position="207"/>
        <end position="590"/>
    </location>
</feature>
<keyword evidence="6" id="KW-0472">Membrane</keyword>
<accession>A0A1W1BSS9</accession>
<dbReference type="AlphaFoldDB" id="A0A1W1BSS9"/>
<dbReference type="PROSITE" id="PS52016">
    <property type="entry name" value="TONB_DEPENDENT_REC_3"/>
    <property type="match status" value="1"/>
</dbReference>
<dbReference type="EMBL" id="FPHD01000040">
    <property type="protein sequence ID" value="SFV56658.1"/>
    <property type="molecule type" value="Genomic_DNA"/>
</dbReference>
<evidence type="ECO:0000259" key="9">
    <source>
        <dbReference type="Pfam" id="PF00593"/>
    </source>
</evidence>
<dbReference type="CDD" id="cd01347">
    <property type="entry name" value="ligand_gated_channel"/>
    <property type="match status" value="1"/>
</dbReference>
<dbReference type="PANTHER" id="PTHR30069">
    <property type="entry name" value="TONB-DEPENDENT OUTER MEMBRANE RECEPTOR"/>
    <property type="match status" value="1"/>
</dbReference>
<sequence>MTTKTLSLVAAAFLLTSSTFADETLEPITVVSTNKTPQSIKDTTSQVTVITAEEIEENGYQTVSQAISTVAGISVNHAGGLGQSTSFFVRGADSGKVLVLLDGMRLNDPSTTNGTALLESLTTSNIERIEIIKGGSSSIWGSNASAGVINIITKGAKDGLHGSLALRYGSYRTKGADADLIYKDEKITAQVIASYLKTNGFSALTPRSAEDDGYENKNYTIKLGYAFDTYNKIDIHYNRIKTKTEYDDSFSAGHANDDYSHATSDQSNIALDYYFTLDNYSATLHASKGKYDRDYYTTGFYGNGHNVYKATLKEYTFINAYSYKNGKAVLGLEYKDIDGFNQYNTFPESQADYSNKAVYLSNTYNINHNTLLETNLRYDNYSAFSNKTTYKIGLKHHHDFLEGFTTSANYYTSYDAPSSYQLANTIFGASLKPSYTKGFDISADYKKLLSITYFNNKVEDSIDYDMTNFGYYNVSGKSKFSGLELSGSYAVTSLNLNLSANYTHFFKYKKEDGTNLVRRAKDTINTAIDYYTDTNTHFGINAQYIGDRVDTDGGYPVASNVSTGNYTLWNLNFGTKIMKNLDVSIHAKNIFDKEYQSIYGYSTEGRAIYAKIKYSF</sequence>
<keyword evidence="8" id="KW-0998">Cell outer membrane</keyword>
<dbReference type="InterPro" id="IPR036942">
    <property type="entry name" value="Beta-barrel_TonB_sf"/>
</dbReference>
<name>A0A1W1BSS9_9ZZZZ</name>
<dbReference type="GO" id="GO:0015344">
    <property type="term" value="F:siderophore uptake transmembrane transporter activity"/>
    <property type="evidence" value="ECO:0007669"/>
    <property type="project" value="TreeGrafter"/>
</dbReference>
<evidence type="ECO:0000256" key="7">
    <source>
        <dbReference type="ARBA" id="ARBA00023170"/>
    </source>
</evidence>
<dbReference type="InterPro" id="IPR012910">
    <property type="entry name" value="Plug_dom"/>
</dbReference>
<dbReference type="Gene3D" id="2.40.170.20">
    <property type="entry name" value="TonB-dependent receptor, beta-barrel domain"/>
    <property type="match status" value="1"/>
</dbReference>
<keyword evidence="2" id="KW-0813">Transport</keyword>
<comment type="subcellular location">
    <subcellularLocation>
        <location evidence="1">Cell outer membrane</location>
        <topology evidence="1">Multi-pass membrane protein</topology>
    </subcellularLocation>
</comment>
<protein>
    <submittedName>
        <fullName evidence="11">Outer membrane vitamin B12 receptor BtuB</fullName>
    </submittedName>
</protein>
<reference evidence="11" key="1">
    <citation type="submission" date="2016-10" db="EMBL/GenBank/DDBJ databases">
        <authorList>
            <person name="de Groot N.N."/>
        </authorList>
    </citation>
    <scope>NUCLEOTIDE SEQUENCE</scope>
</reference>
<dbReference type="Pfam" id="PF00593">
    <property type="entry name" value="TonB_dep_Rec_b-barrel"/>
    <property type="match status" value="1"/>
</dbReference>
<evidence type="ECO:0000256" key="2">
    <source>
        <dbReference type="ARBA" id="ARBA00022448"/>
    </source>
</evidence>
<evidence type="ECO:0000256" key="5">
    <source>
        <dbReference type="ARBA" id="ARBA00023077"/>
    </source>
</evidence>
<evidence type="ECO:0000313" key="11">
    <source>
        <dbReference type="EMBL" id="SFV56658.1"/>
    </source>
</evidence>
<keyword evidence="3" id="KW-0812">Transmembrane</keyword>
<keyword evidence="4" id="KW-0732">Signal</keyword>